<evidence type="ECO:0000313" key="3">
    <source>
        <dbReference type="Proteomes" id="UP000324222"/>
    </source>
</evidence>
<evidence type="ECO:0000313" key="2">
    <source>
        <dbReference type="EMBL" id="MPC71828.1"/>
    </source>
</evidence>
<gene>
    <name evidence="2" type="ORF">E2C01_066118</name>
</gene>
<keyword evidence="3" id="KW-1185">Reference proteome</keyword>
<dbReference type="Proteomes" id="UP000324222">
    <property type="component" value="Unassembled WGS sequence"/>
</dbReference>
<organism evidence="2 3">
    <name type="scientific">Portunus trituberculatus</name>
    <name type="common">Swimming crab</name>
    <name type="synonym">Neptunus trituberculatus</name>
    <dbReference type="NCBI Taxonomy" id="210409"/>
    <lineage>
        <taxon>Eukaryota</taxon>
        <taxon>Metazoa</taxon>
        <taxon>Ecdysozoa</taxon>
        <taxon>Arthropoda</taxon>
        <taxon>Crustacea</taxon>
        <taxon>Multicrustacea</taxon>
        <taxon>Malacostraca</taxon>
        <taxon>Eumalacostraca</taxon>
        <taxon>Eucarida</taxon>
        <taxon>Decapoda</taxon>
        <taxon>Pleocyemata</taxon>
        <taxon>Brachyura</taxon>
        <taxon>Eubrachyura</taxon>
        <taxon>Portunoidea</taxon>
        <taxon>Portunidae</taxon>
        <taxon>Portuninae</taxon>
        <taxon>Portunus</taxon>
    </lineage>
</organism>
<reference evidence="2 3" key="1">
    <citation type="submission" date="2019-05" db="EMBL/GenBank/DDBJ databases">
        <title>Another draft genome of Portunus trituberculatus and its Hox gene families provides insights of decapod evolution.</title>
        <authorList>
            <person name="Jeong J.-H."/>
            <person name="Song I."/>
            <person name="Kim S."/>
            <person name="Choi T."/>
            <person name="Kim D."/>
            <person name="Ryu S."/>
            <person name="Kim W."/>
        </authorList>
    </citation>
    <scope>NUCLEOTIDE SEQUENCE [LARGE SCALE GENOMIC DNA]</scope>
    <source>
        <tissue evidence="2">Muscle</tissue>
    </source>
</reference>
<feature type="region of interest" description="Disordered" evidence="1">
    <location>
        <begin position="1"/>
        <end position="21"/>
    </location>
</feature>
<sequence>MNRIGMGERRKSRATRLREERHAVSKIRRAVGMKIAVEDTKRFNIAVVSKKAEVRGEELIRQNRFHPI</sequence>
<dbReference type="AlphaFoldDB" id="A0A5B7HT07"/>
<dbReference type="EMBL" id="VSRR010033633">
    <property type="protein sequence ID" value="MPC71828.1"/>
    <property type="molecule type" value="Genomic_DNA"/>
</dbReference>
<evidence type="ECO:0000256" key="1">
    <source>
        <dbReference type="SAM" id="MobiDB-lite"/>
    </source>
</evidence>
<accession>A0A5B7HT07</accession>
<proteinExistence type="predicted"/>
<comment type="caution">
    <text evidence="2">The sequence shown here is derived from an EMBL/GenBank/DDBJ whole genome shotgun (WGS) entry which is preliminary data.</text>
</comment>
<protein>
    <submittedName>
        <fullName evidence="2">Uncharacterized protein</fullName>
    </submittedName>
</protein>
<name>A0A5B7HT07_PORTR</name>